<dbReference type="RefSeq" id="WP_128522468.1">
    <property type="nucleotide sequence ID" value="NZ_CP026118.1"/>
</dbReference>
<dbReference type="Proteomes" id="UP000287756">
    <property type="component" value="Chromosome"/>
</dbReference>
<dbReference type="AlphaFoldDB" id="A0A410M729"/>
<dbReference type="CDD" id="cd01301">
    <property type="entry name" value="rDP_like"/>
    <property type="match status" value="1"/>
</dbReference>
<dbReference type="SUPFAM" id="SSF51556">
    <property type="entry name" value="Metallo-dependent hydrolases"/>
    <property type="match status" value="1"/>
</dbReference>
<protein>
    <submittedName>
        <fullName evidence="1">Peptidase</fullName>
    </submittedName>
</protein>
<dbReference type="GO" id="GO:0070573">
    <property type="term" value="F:metallodipeptidase activity"/>
    <property type="evidence" value="ECO:0007669"/>
    <property type="project" value="InterPro"/>
</dbReference>
<gene>
    <name evidence="1" type="ORF">HLI_00060</name>
</gene>
<dbReference type="OrthoDB" id="9804920at2"/>
<dbReference type="Pfam" id="PF01244">
    <property type="entry name" value="Peptidase_M19"/>
    <property type="match status" value="1"/>
</dbReference>
<dbReference type="PROSITE" id="PS00869">
    <property type="entry name" value="RENAL_DIPEPTIDASE_1"/>
    <property type="match status" value="1"/>
</dbReference>
<dbReference type="PROSITE" id="PS51365">
    <property type="entry name" value="RENAL_DIPEPTIDASE_2"/>
    <property type="match status" value="1"/>
</dbReference>
<dbReference type="PANTHER" id="PTHR10443:SF12">
    <property type="entry name" value="DIPEPTIDASE"/>
    <property type="match status" value="1"/>
</dbReference>
<dbReference type="EMBL" id="CP026118">
    <property type="protein sequence ID" value="QAS50700.1"/>
    <property type="molecule type" value="Genomic_DNA"/>
</dbReference>
<dbReference type="KEGG" id="hli:HLI_00060"/>
<reference evidence="1 2" key="1">
    <citation type="submission" date="2018-01" db="EMBL/GenBank/DDBJ databases">
        <title>The whole genome sequencing and assembly of Halobacillus litoralis ERB031 strain.</title>
        <authorList>
            <person name="Lee S.-J."/>
            <person name="Park M.-K."/>
            <person name="Kim J.-Y."/>
            <person name="Lee Y.-J."/>
            <person name="Yi H."/>
            <person name="Bahn Y.-S."/>
            <person name="Kim J.F."/>
            <person name="Lee D.-W."/>
        </authorList>
    </citation>
    <scope>NUCLEOTIDE SEQUENCE [LARGE SCALE GENOMIC DNA]</scope>
    <source>
        <strain evidence="1 2">ERB 031</strain>
    </source>
</reference>
<dbReference type="InterPro" id="IPR032466">
    <property type="entry name" value="Metal_Hydrolase"/>
</dbReference>
<evidence type="ECO:0000313" key="2">
    <source>
        <dbReference type="Proteomes" id="UP000287756"/>
    </source>
</evidence>
<accession>A0A410M729</accession>
<evidence type="ECO:0000313" key="1">
    <source>
        <dbReference type="EMBL" id="QAS50700.1"/>
    </source>
</evidence>
<dbReference type="InterPro" id="IPR008257">
    <property type="entry name" value="Pept_M19"/>
</dbReference>
<dbReference type="PANTHER" id="PTHR10443">
    <property type="entry name" value="MICROSOMAL DIPEPTIDASE"/>
    <property type="match status" value="1"/>
</dbReference>
<dbReference type="Gene3D" id="3.20.20.140">
    <property type="entry name" value="Metal-dependent hydrolases"/>
    <property type="match status" value="1"/>
</dbReference>
<name>A0A410M729_9BACI</name>
<sequence>MSYKFIDGHNDTLLRLDKGVDEFFEGSKQGHLDWPRAKKSGFAAGFFAVFCPNPSTDPTPVVYATPKGYEKPFPPKLDDSYAYQYTNKMIARFLQLEKKSGGRFKTARTLKDVESALEGEYMAGILHIEGAEGIDEDFDALHVYYEAGLRSIGPVWSRENRFGEGVPYRFPHSPDTGPGLTEVGKKLVKECNKLGIMIDLSHLNEKGFWDVAKISNAPLVATHSNAHSICPVTRNLTDRQLDAIGKSNGVVGVTYSINPDMISADGKNNEKTPLSEIASHVQYIADRIGVDHVALGSDFDGTRVPQELKDVTGVPRLMSLLKNDGWSEADLDKISHKNWLRVLGDTW</sequence>
<organism evidence="1 2">
    <name type="scientific">Halobacillus litoralis</name>
    <dbReference type="NCBI Taxonomy" id="45668"/>
    <lineage>
        <taxon>Bacteria</taxon>
        <taxon>Bacillati</taxon>
        <taxon>Bacillota</taxon>
        <taxon>Bacilli</taxon>
        <taxon>Bacillales</taxon>
        <taxon>Bacillaceae</taxon>
        <taxon>Halobacillus</taxon>
    </lineage>
</organism>
<proteinExistence type="predicted"/>
<dbReference type="GO" id="GO:0006508">
    <property type="term" value="P:proteolysis"/>
    <property type="evidence" value="ECO:0007669"/>
    <property type="project" value="InterPro"/>
</dbReference>
<dbReference type="InterPro" id="IPR000180">
    <property type="entry name" value="Dipep_AS"/>
</dbReference>